<dbReference type="Pfam" id="PF22039">
    <property type="entry name" value="HUTI_composite_bact"/>
    <property type="match status" value="1"/>
</dbReference>
<reference evidence="7" key="2">
    <citation type="submission" date="2020-09" db="EMBL/GenBank/DDBJ databases">
        <authorList>
            <person name="Sun Q."/>
            <person name="Zhou Y."/>
        </authorList>
    </citation>
    <scope>NUCLEOTIDE SEQUENCE</scope>
    <source>
        <strain evidence="7">CGMCC 1.15095</strain>
    </source>
</reference>
<name>A0A916TUT8_9SPHN</name>
<dbReference type="Gene3D" id="2.30.40.10">
    <property type="entry name" value="Urease, subunit C, domain 1"/>
    <property type="match status" value="1"/>
</dbReference>
<sequence>MTEAVPSPADLLIVNGDIVTMNPEREVLVGGAIAVSGDRIVAVGSTSRLRGAYRPAVVVDAAGGVVTPGFINGHQHLTIDTLVGSCVPDAWTSAQAIRDWAIPMGRMHTGDDEELGATLTAVSSALNGVTMVVEAGSVSNPERLARGVAKVGIRATTGLWGSSIKGRPFSGSADEVLAHQCAVLDAFPPGGMVTGWVTLIGHGTADDDLMAGAAALARSRKVGMTMHMSPTNADPELYLERHGRRPIQHLKDIGVLGRHLLIAHGVWLDDSEVDLVLDTGTAIAYCPWAYFRLGQGVSRAGRHAEIFLRGGRISLGCDSANAGDQTDILRQATLAAGLAKDTRIDPSWFGAHEVLEMATIRGAEAVGMAHEIGSIEVGKAADIVIHDNSAMNWSPKGDPVTQLIWGTDGRSVRDVFVAGKAVVQAGKCVTVDVDLLQRAVSEGSLDLLRRSNLTVPYRWPMIPST</sequence>
<comment type="caution">
    <text evidence="7">The sequence shown here is derived from an EMBL/GenBank/DDBJ whole genome shotgun (WGS) entry which is preliminary data.</text>
</comment>
<evidence type="ECO:0000256" key="3">
    <source>
        <dbReference type="ARBA" id="ARBA00022801"/>
    </source>
</evidence>
<evidence type="ECO:0000256" key="1">
    <source>
        <dbReference type="ARBA" id="ARBA00006745"/>
    </source>
</evidence>
<dbReference type="Gene3D" id="3.20.20.140">
    <property type="entry name" value="Metal-dependent hydrolases"/>
    <property type="match status" value="1"/>
</dbReference>
<reference evidence="7" key="1">
    <citation type="journal article" date="2014" name="Int. J. Syst. Evol. Microbiol.">
        <title>Complete genome sequence of Corynebacterium casei LMG S-19264T (=DSM 44701T), isolated from a smear-ripened cheese.</title>
        <authorList>
            <consortium name="US DOE Joint Genome Institute (JGI-PGF)"/>
            <person name="Walter F."/>
            <person name="Albersmeier A."/>
            <person name="Kalinowski J."/>
            <person name="Ruckert C."/>
        </authorList>
    </citation>
    <scope>NUCLEOTIDE SEQUENCE</scope>
    <source>
        <strain evidence="7">CGMCC 1.15095</strain>
    </source>
</reference>
<feature type="domain" description="Aminodeoxyfutalosine deaminase/Imidazolonepropionase-like composite" evidence="6">
    <location>
        <begin position="31"/>
        <end position="53"/>
    </location>
</feature>
<evidence type="ECO:0000313" key="8">
    <source>
        <dbReference type="Proteomes" id="UP000608154"/>
    </source>
</evidence>
<keyword evidence="2" id="KW-0479">Metal-binding</keyword>
<comment type="similarity">
    <text evidence="1">Belongs to the metallo-dependent hydrolases superfamily. ATZ/TRZ family.</text>
</comment>
<keyword evidence="4" id="KW-0862">Zinc</keyword>
<evidence type="ECO:0000259" key="5">
    <source>
        <dbReference type="Pfam" id="PF01979"/>
    </source>
</evidence>
<evidence type="ECO:0000256" key="4">
    <source>
        <dbReference type="ARBA" id="ARBA00022833"/>
    </source>
</evidence>
<dbReference type="EMBL" id="BMHK01000030">
    <property type="protein sequence ID" value="GGC11628.1"/>
    <property type="molecule type" value="Genomic_DNA"/>
</dbReference>
<evidence type="ECO:0000259" key="6">
    <source>
        <dbReference type="Pfam" id="PF22039"/>
    </source>
</evidence>
<accession>A0A916TUT8</accession>
<dbReference type="InterPro" id="IPR050287">
    <property type="entry name" value="MTA/SAH_deaminase"/>
</dbReference>
<gene>
    <name evidence="7" type="ORF">GCM10011494_33030</name>
</gene>
<dbReference type="PANTHER" id="PTHR43794">
    <property type="entry name" value="AMINOHYDROLASE SSNA-RELATED"/>
    <property type="match status" value="1"/>
</dbReference>
<dbReference type="RefSeq" id="WP_188772667.1">
    <property type="nucleotide sequence ID" value="NZ_BMHK01000030.1"/>
</dbReference>
<proteinExistence type="inferred from homology"/>
<dbReference type="GO" id="GO:0016810">
    <property type="term" value="F:hydrolase activity, acting on carbon-nitrogen (but not peptide) bonds"/>
    <property type="evidence" value="ECO:0007669"/>
    <property type="project" value="InterPro"/>
</dbReference>
<dbReference type="AlphaFoldDB" id="A0A916TUT8"/>
<protein>
    <submittedName>
        <fullName evidence="7">Amidohydrolase</fullName>
    </submittedName>
</protein>
<dbReference type="SUPFAM" id="SSF51556">
    <property type="entry name" value="Metallo-dependent hydrolases"/>
    <property type="match status" value="1"/>
</dbReference>
<feature type="domain" description="Amidohydrolase-related" evidence="5">
    <location>
        <begin position="65"/>
        <end position="422"/>
    </location>
</feature>
<dbReference type="GO" id="GO:0046872">
    <property type="term" value="F:metal ion binding"/>
    <property type="evidence" value="ECO:0007669"/>
    <property type="project" value="UniProtKB-KW"/>
</dbReference>
<dbReference type="InterPro" id="IPR054418">
    <property type="entry name" value="MQNX/HUTI_composite_N"/>
</dbReference>
<evidence type="ECO:0000256" key="2">
    <source>
        <dbReference type="ARBA" id="ARBA00022723"/>
    </source>
</evidence>
<dbReference type="Proteomes" id="UP000608154">
    <property type="component" value="Unassembled WGS sequence"/>
</dbReference>
<dbReference type="PANTHER" id="PTHR43794:SF11">
    <property type="entry name" value="AMIDOHYDROLASE-RELATED DOMAIN-CONTAINING PROTEIN"/>
    <property type="match status" value="1"/>
</dbReference>
<dbReference type="InterPro" id="IPR032466">
    <property type="entry name" value="Metal_Hydrolase"/>
</dbReference>
<dbReference type="Pfam" id="PF01979">
    <property type="entry name" value="Amidohydro_1"/>
    <property type="match status" value="1"/>
</dbReference>
<dbReference type="InterPro" id="IPR011059">
    <property type="entry name" value="Metal-dep_hydrolase_composite"/>
</dbReference>
<evidence type="ECO:0000313" key="7">
    <source>
        <dbReference type="EMBL" id="GGC11628.1"/>
    </source>
</evidence>
<dbReference type="SUPFAM" id="SSF51338">
    <property type="entry name" value="Composite domain of metallo-dependent hydrolases"/>
    <property type="match status" value="1"/>
</dbReference>
<keyword evidence="3" id="KW-0378">Hydrolase</keyword>
<keyword evidence="8" id="KW-1185">Reference proteome</keyword>
<dbReference type="InterPro" id="IPR006680">
    <property type="entry name" value="Amidohydro-rel"/>
</dbReference>
<organism evidence="7 8">
    <name type="scientific">Novosphingobium endophyticum</name>
    <dbReference type="NCBI Taxonomy" id="1955250"/>
    <lineage>
        <taxon>Bacteria</taxon>
        <taxon>Pseudomonadati</taxon>
        <taxon>Pseudomonadota</taxon>
        <taxon>Alphaproteobacteria</taxon>
        <taxon>Sphingomonadales</taxon>
        <taxon>Sphingomonadaceae</taxon>
        <taxon>Novosphingobium</taxon>
    </lineage>
</organism>